<organism evidence="3 4">
    <name type="scientific">Micromonospora tarensis</name>
    <dbReference type="NCBI Taxonomy" id="2806100"/>
    <lineage>
        <taxon>Bacteria</taxon>
        <taxon>Bacillati</taxon>
        <taxon>Actinomycetota</taxon>
        <taxon>Actinomycetes</taxon>
        <taxon>Micromonosporales</taxon>
        <taxon>Micromonosporaceae</taxon>
        <taxon>Micromonospora</taxon>
    </lineage>
</organism>
<dbReference type="EMBL" id="JAEVHL010000001">
    <property type="protein sequence ID" value="MBM0274040.1"/>
    <property type="molecule type" value="Genomic_DNA"/>
</dbReference>
<evidence type="ECO:0000256" key="1">
    <source>
        <dbReference type="SAM" id="Coils"/>
    </source>
</evidence>
<reference evidence="3 4" key="1">
    <citation type="submission" date="2021-01" db="EMBL/GenBank/DDBJ databases">
        <title>Draft genome sequence of Micromonospora sp. strain STR1s_6.</title>
        <authorList>
            <person name="Karlyshev A."/>
            <person name="Jawad R."/>
        </authorList>
    </citation>
    <scope>NUCLEOTIDE SEQUENCE [LARGE SCALE GENOMIC DNA]</scope>
    <source>
        <strain evidence="3 4">STR1S-6</strain>
    </source>
</reference>
<gene>
    <name evidence="3" type="ORF">JM949_00460</name>
</gene>
<proteinExistence type="predicted"/>
<evidence type="ECO:0000313" key="4">
    <source>
        <dbReference type="Proteomes" id="UP000622245"/>
    </source>
</evidence>
<sequence>MTDTVERLNRQVSSTSNDVYELQEKHESLDGQVRLHDERLDGLDQATQEMREAHDGLREELADDVAEVEAAVKSLTATIGWLERRVRAEQNITPVDIDHADKAMRDLAERALRGRQSASVLLSPHDRAIYERQVEALGRLRQRIRSSGEDALRHSATLATTARNSAEHRQAGAAFRAAHQGWNTARAQLTATTEAAEQAGQALQNDDERRAVHGPKVMTGEAARATLQSKLRERLSTAIADAALLPSWFTIVLGHQPSATDTQRWLDTAVSLLMYRIIYAVKDPVVALGPPPGDDEDRRAWHRSLTEDLRKTRY</sequence>
<feature type="coiled-coil region" evidence="1">
    <location>
        <begin position="5"/>
        <end position="78"/>
    </location>
</feature>
<evidence type="ECO:0000256" key="2">
    <source>
        <dbReference type="SAM" id="MobiDB-lite"/>
    </source>
</evidence>
<dbReference type="SUPFAM" id="SSF46966">
    <property type="entry name" value="Spectrin repeat"/>
    <property type="match status" value="1"/>
</dbReference>
<name>A0ABS1Y9H9_9ACTN</name>
<dbReference type="RefSeq" id="WP_203146463.1">
    <property type="nucleotide sequence ID" value="NZ_JAEVHL010000001.1"/>
</dbReference>
<evidence type="ECO:0000313" key="3">
    <source>
        <dbReference type="EMBL" id="MBM0274040.1"/>
    </source>
</evidence>
<keyword evidence="1" id="KW-0175">Coiled coil</keyword>
<feature type="compositionally biased region" description="Low complexity" evidence="2">
    <location>
        <begin position="193"/>
        <end position="204"/>
    </location>
</feature>
<feature type="region of interest" description="Disordered" evidence="2">
    <location>
        <begin position="193"/>
        <end position="212"/>
    </location>
</feature>
<comment type="caution">
    <text evidence="3">The sequence shown here is derived from an EMBL/GenBank/DDBJ whole genome shotgun (WGS) entry which is preliminary data.</text>
</comment>
<dbReference type="Proteomes" id="UP000622245">
    <property type="component" value="Unassembled WGS sequence"/>
</dbReference>
<protein>
    <submittedName>
        <fullName evidence="3">Uncharacterized protein</fullName>
    </submittedName>
</protein>
<keyword evidence="4" id="KW-1185">Reference proteome</keyword>
<accession>A0ABS1Y9H9</accession>